<dbReference type="HOGENOM" id="CLU_1603803_0_0_1"/>
<feature type="region of interest" description="Disordered" evidence="1">
    <location>
        <begin position="1"/>
        <end position="20"/>
    </location>
</feature>
<evidence type="ECO:0000313" key="2">
    <source>
        <dbReference type="EMBL" id="KIJ42044.1"/>
    </source>
</evidence>
<dbReference type="Proteomes" id="UP000054279">
    <property type="component" value="Unassembled WGS sequence"/>
</dbReference>
<evidence type="ECO:0000256" key="1">
    <source>
        <dbReference type="SAM" id="MobiDB-lite"/>
    </source>
</evidence>
<name>A0A0C9V588_SPHS4</name>
<dbReference type="AlphaFoldDB" id="A0A0C9V588"/>
<sequence length="166" mass="18683">MSSPLYDGEGESSPNKSFNNAKKFKQLYSASKTKDQWQMQPCPRGHALWKHLFHGGRPDDEKAAMHAQFDLIVKLVQTLEGPGAKIKLKLNLKRLLNIKQNIERFCEELWARDPSGDKDTCSSSLHLADVVEGLYEEAMLWLDGGRLSKLLINKEPRASSDGITDS</sequence>
<evidence type="ECO:0000313" key="3">
    <source>
        <dbReference type="Proteomes" id="UP000054279"/>
    </source>
</evidence>
<proteinExistence type="predicted"/>
<protein>
    <submittedName>
        <fullName evidence="2">Uncharacterized protein</fullName>
    </submittedName>
</protein>
<organism evidence="2 3">
    <name type="scientific">Sphaerobolus stellatus (strain SS14)</name>
    <dbReference type="NCBI Taxonomy" id="990650"/>
    <lineage>
        <taxon>Eukaryota</taxon>
        <taxon>Fungi</taxon>
        <taxon>Dikarya</taxon>
        <taxon>Basidiomycota</taxon>
        <taxon>Agaricomycotina</taxon>
        <taxon>Agaricomycetes</taxon>
        <taxon>Phallomycetidae</taxon>
        <taxon>Geastrales</taxon>
        <taxon>Sphaerobolaceae</taxon>
        <taxon>Sphaerobolus</taxon>
    </lineage>
</organism>
<gene>
    <name evidence="2" type="ORF">M422DRAFT_254734</name>
</gene>
<keyword evidence="3" id="KW-1185">Reference proteome</keyword>
<reference evidence="2 3" key="1">
    <citation type="submission" date="2014-06" db="EMBL/GenBank/DDBJ databases">
        <title>Evolutionary Origins and Diversification of the Mycorrhizal Mutualists.</title>
        <authorList>
            <consortium name="DOE Joint Genome Institute"/>
            <consortium name="Mycorrhizal Genomics Consortium"/>
            <person name="Kohler A."/>
            <person name="Kuo A."/>
            <person name="Nagy L.G."/>
            <person name="Floudas D."/>
            <person name="Copeland A."/>
            <person name="Barry K.W."/>
            <person name="Cichocki N."/>
            <person name="Veneault-Fourrey C."/>
            <person name="LaButti K."/>
            <person name="Lindquist E.A."/>
            <person name="Lipzen A."/>
            <person name="Lundell T."/>
            <person name="Morin E."/>
            <person name="Murat C."/>
            <person name="Riley R."/>
            <person name="Ohm R."/>
            <person name="Sun H."/>
            <person name="Tunlid A."/>
            <person name="Henrissat B."/>
            <person name="Grigoriev I.V."/>
            <person name="Hibbett D.S."/>
            <person name="Martin F."/>
        </authorList>
    </citation>
    <scope>NUCLEOTIDE SEQUENCE [LARGE SCALE GENOMIC DNA]</scope>
    <source>
        <strain evidence="2 3">SS14</strain>
    </source>
</reference>
<dbReference type="EMBL" id="KN837132">
    <property type="protein sequence ID" value="KIJ42044.1"/>
    <property type="molecule type" value="Genomic_DNA"/>
</dbReference>
<accession>A0A0C9V588</accession>